<dbReference type="EMBL" id="CP144751">
    <property type="protein sequence ID" value="WVZ85143.1"/>
    <property type="molecule type" value="Genomic_DNA"/>
</dbReference>
<dbReference type="InterPro" id="IPR043128">
    <property type="entry name" value="Rev_trsase/Diguanyl_cyclase"/>
</dbReference>
<gene>
    <name evidence="2" type="ORF">U9M48_032094</name>
</gene>
<evidence type="ECO:0000313" key="2">
    <source>
        <dbReference type="EMBL" id="WVZ85143.1"/>
    </source>
</evidence>
<reference evidence="2 3" key="1">
    <citation type="submission" date="2024-02" db="EMBL/GenBank/DDBJ databases">
        <title>High-quality chromosome-scale genome assembly of Pensacola bahiagrass (Paspalum notatum Flugge var. saurae).</title>
        <authorList>
            <person name="Vega J.M."/>
            <person name="Podio M."/>
            <person name="Orjuela J."/>
            <person name="Siena L.A."/>
            <person name="Pessino S.C."/>
            <person name="Combes M.C."/>
            <person name="Mariac C."/>
            <person name="Albertini E."/>
            <person name="Pupilli F."/>
            <person name="Ortiz J.P.A."/>
            <person name="Leblanc O."/>
        </authorList>
    </citation>
    <scope>NUCLEOTIDE SEQUENCE [LARGE SCALE GENOMIC DNA]</scope>
    <source>
        <strain evidence="2">R1</strain>
        <tissue evidence="2">Leaf</tissue>
    </source>
</reference>
<dbReference type="PANTHER" id="PTHR24559:SF444">
    <property type="entry name" value="REVERSE TRANSCRIPTASE DOMAIN-CONTAINING PROTEIN"/>
    <property type="match status" value="1"/>
</dbReference>
<dbReference type="Gene3D" id="3.30.70.270">
    <property type="match status" value="1"/>
</dbReference>
<keyword evidence="1" id="KW-0812">Transmembrane</keyword>
<protein>
    <recommendedName>
        <fullName evidence="4">Reverse transcriptase domain-containing protein</fullName>
    </recommendedName>
</protein>
<accession>A0AAQ3U4C4</accession>
<keyword evidence="1" id="KW-0472">Membrane</keyword>
<dbReference type="AlphaFoldDB" id="A0AAQ3U4C4"/>
<dbReference type="InterPro" id="IPR053134">
    <property type="entry name" value="RNA-dir_DNA_polymerase"/>
</dbReference>
<keyword evidence="3" id="KW-1185">Reference proteome</keyword>
<sequence length="91" mass="10708">MCIDYIKLNSITRKDHFSLPFIDEIDWPTISFAISIATLVTTKFRFTWMSRRCMMAIFSDFIENIMEVFMDDFSVYGKSIDGCLENLEKVL</sequence>
<keyword evidence="1" id="KW-1133">Transmembrane helix</keyword>
<proteinExistence type="predicted"/>
<evidence type="ECO:0008006" key="4">
    <source>
        <dbReference type="Google" id="ProtNLM"/>
    </source>
</evidence>
<dbReference type="InterPro" id="IPR043502">
    <property type="entry name" value="DNA/RNA_pol_sf"/>
</dbReference>
<organism evidence="2 3">
    <name type="scientific">Paspalum notatum var. saurae</name>
    <dbReference type="NCBI Taxonomy" id="547442"/>
    <lineage>
        <taxon>Eukaryota</taxon>
        <taxon>Viridiplantae</taxon>
        <taxon>Streptophyta</taxon>
        <taxon>Embryophyta</taxon>
        <taxon>Tracheophyta</taxon>
        <taxon>Spermatophyta</taxon>
        <taxon>Magnoliopsida</taxon>
        <taxon>Liliopsida</taxon>
        <taxon>Poales</taxon>
        <taxon>Poaceae</taxon>
        <taxon>PACMAD clade</taxon>
        <taxon>Panicoideae</taxon>
        <taxon>Andropogonodae</taxon>
        <taxon>Paspaleae</taxon>
        <taxon>Paspalinae</taxon>
        <taxon>Paspalum</taxon>
    </lineage>
</organism>
<evidence type="ECO:0000256" key="1">
    <source>
        <dbReference type="SAM" id="Phobius"/>
    </source>
</evidence>
<dbReference type="Proteomes" id="UP001341281">
    <property type="component" value="Chromosome 07"/>
</dbReference>
<dbReference type="PANTHER" id="PTHR24559">
    <property type="entry name" value="TRANSPOSON TY3-I GAG-POL POLYPROTEIN"/>
    <property type="match status" value="1"/>
</dbReference>
<feature type="transmembrane region" description="Helical" evidence="1">
    <location>
        <begin position="27"/>
        <end position="46"/>
    </location>
</feature>
<dbReference type="SUPFAM" id="SSF56672">
    <property type="entry name" value="DNA/RNA polymerases"/>
    <property type="match status" value="1"/>
</dbReference>
<name>A0AAQ3U4C4_PASNO</name>
<evidence type="ECO:0000313" key="3">
    <source>
        <dbReference type="Proteomes" id="UP001341281"/>
    </source>
</evidence>